<evidence type="ECO:0000256" key="6">
    <source>
        <dbReference type="ARBA" id="ARBA00023316"/>
    </source>
</evidence>
<evidence type="ECO:0000256" key="2">
    <source>
        <dbReference type="ARBA" id="ARBA00013090"/>
    </source>
</evidence>
<feature type="active site" description="Proton donor/acceptor" evidence="7">
    <location>
        <position position="74"/>
    </location>
</feature>
<dbReference type="NCBIfam" id="TIGR00067">
    <property type="entry name" value="glut_race"/>
    <property type="match status" value="1"/>
</dbReference>
<evidence type="ECO:0000313" key="9">
    <source>
        <dbReference type="Proteomes" id="UP000219621"/>
    </source>
</evidence>
<feature type="binding site" evidence="7">
    <location>
        <begin position="188"/>
        <end position="189"/>
    </location>
    <ligand>
        <name>substrate</name>
    </ligand>
</feature>
<dbReference type="SUPFAM" id="SSF53681">
    <property type="entry name" value="Aspartate/glutamate racemase"/>
    <property type="match status" value="2"/>
</dbReference>
<comment type="catalytic activity">
    <reaction evidence="1 7">
        <text>L-glutamate = D-glutamate</text>
        <dbReference type="Rhea" id="RHEA:12813"/>
        <dbReference type="ChEBI" id="CHEBI:29985"/>
        <dbReference type="ChEBI" id="CHEBI:29986"/>
        <dbReference type="EC" id="5.1.1.3"/>
    </reaction>
</comment>
<dbReference type="GO" id="GO:0008360">
    <property type="term" value="P:regulation of cell shape"/>
    <property type="evidence" value="ECO:0007669"/>
    <property type="project" value="UniProtKB-KW"/>
</dbReference>
<dbReference type="InterPro" id="IPR004391">
    <property type="entry name" value="Glu_race"/>
</dbReference>
<dbReference type="PROSITE" id="PS00924">
    <property type="entry name" value="ASP_GLU_RACEMASE_2"/>
    <property type="match status" value="1"/>
</dbReference>
<evidence type="ECO:0000256" key="7">
    <source>
        <dbReference type="HAMAP-Rule" id="MF_00258"/>
    </source>
</evidence>
<evidence type="ECO:0000256" key="5">
    <source>
        <dbReference type="ARBA" id="ARBA00023235"/>
    </source>
</evidence>
<dbReference type="PANTHER" id="PTHR21198">
    <property type="entry name" value="GLUTAMATE RACEMASE"/>
    <property type="match status" value="1"/>
</dbReference>
<reference evidence="9" key="1">
    <citation type="submission" date="2017-09" db="EMBL/GenBank/DDBJ databases">
        <authorList>
            <person name="Varghese N."/>
            <person name="Submissions S."/>
        </authorList>
    </citation>
    <scope>NUCLEOTIDE SEQUENCE [LARGE SCALE GENOMIC DNA]</scope>
    <source>
        <strain evidence="9">USBA 140</strain>
    </source>
</reference>
<evidence type="ECO:0000256" key="4">
    <source>
        <dbReference type="ARBA" id="ARBA00022984"/>
    </source>
</evidence>
<feature type="active site" description="Proton donor/acceptor" evidence="7">
    <location>
        <position position="187"/>
    </location>
</feature>
<sequence>MHPASVLVLDSGIGGMTVVRAIREVCPGVAVTYVADDAWFPYGRLPPEALTERIRTLVAQGLERQRLDAVVIACNTATTVAIDVLRAGFTLPFVGVVPPVKTAAALSKTRTIALLATEGTVRSAAVDRLIADFAADCRVLRIGCPSLAALAEAKVRGLPVDLDRLRADLAPLSQADAAAVDVVVLGCTHYPVLTEELAAHFRPDVTWLDPALPVARRLAAVLADHPAAAMAERAAGPDVAWFTAAREPDPALLPFLASAGFGRAARWPATAVPA</sequence>
<proteinExistence type="inferred from homology"/>
<name>A0A286GHE7_9PROT</name>
<evidence type="ECO:0000313" key="8">
    <source>
        <dbReference type="EMBL" id="SOD94951.1"/>
    </source>
</evidence>
<dbReference type="Proteomes" id="UP000219621">
    <property type="component" value="Unassembled WGS sequence"/>
</dbReference>
<keyword evidence="6 7" id="KW-0961">Cell wall biogenesis/degradation</keyword>
<gene>
    <name evidence="7" type="primary">murI</name>
    <name evidence="8" type="ORF">SAMN05421508_104176</name>
</gene>
<dbReference type="GO" id="GO:0071555">
    <property type="term" value="P:cell wall organization"/>
    <property type="evidence" value="ECO:0007669"/>
    <property type="project" value="UniProtKB-KW"/>
</dbReference>
<evidence type="ECO:0000256" key="1">
    <source>
        <dbReference type="ARBA" id="ARBA00001602"/>
    </source>
</evidence>
<comment type="pathway">
    <text evidence="7">Cell wall biogenesis; peptidoglycan biosynthesis.</text>
</comment>
<dbReference type="Gene3D" id="3.40.50.1860">
    <property type="match status" value="2"/>
</dbReference>
<keyword evidence="9" id="KW-1185">Reference proteome</keyword>
<dbReference type="EC" id="5.1.1.3" evidence="2 7"/>
<dbReference type="HAMAP" id="MF_00258">
    <property type="entry name" value="Glu_racemase"/>
    <property type="match status" value="1"/>
</dbReference>
<dbReference type="InterPro" id="IPR033134">
    <property type="entry name" value="Asp/Glu_racemase_AS_2"/>
</dbReference>
<comment type="function">
    <text evidence="7">Provides the (R)-glutamate required for cell wall biosynthesis.</text>
</comment>
<feature type="binding site" evidence="7">
    <location>
        <begin position="10"/>
        <end position="11"/>
    </location>
    <ligand>
        <name>substrate</name>
    </ligand>
</feature>
<evidence type="ECO:0000256" key="3">
    <source>
        <dbReference type="ARBA" id="ARBA00022960"/>
    </source>
</evidence>
<dbReference type="GO" id="GO:0008881">
    <property type="term" value="F:glutamate racemase activity"/>
    <property type="evidence" value="ECO:0007669"/>
    <property type="project" value="UniProtKB-UniRule"/>
</dbReference>
<comment type="similarity">
    <text evidence="7">Belongs to the aspartate/glutamate racemases family.</text>
</comment>
<accession>A0A286GHE7</accession>
<dbReference type="EMBL" id="OCNJ01000004">
    <property type="protein sequence ID" value="SOD94951.1"/>
    <property type="molecule type" value="Genomic_DNA"/>
</dbReference>
<protein>
    <recommendedName>
        <fullName evidence="2 7">Glutamate racemase</fullName>
        <ecNumber evidence="2 7">5.1.1.3</ecNumber>
    </recommendedName>
</protein>
<keyword evidence="5 7" id="KW-0413">Isomerase</keyword>
<dbReference type="AlphaFoldDB" id="A0A286GHE7"/>
<keyword evidence="4 7" id="KW-0573">Peptidoglycan synthesis</keyword>
<dbReference type="GO" id="GO:0009252">
    <property type="term" value="P:peptidoglycan biosynthetic process"/>
    <property type="evidence" value="ECO:0007669"/>
    <property type="project" value="UniProtKB-UniRule"/>
</dbReference>
<dbReference type="PANTHER" id="PTHR21198:SF2">
    <property type="entry name" value="GLUTAMATE RACEMASE"/>
    <property type="match status" value="1"/>
</dbReference>
<keyword evidence="3 7" id="KW-0133">Cell shape</keyword>
<dbReference type="RefSeq" id="WP_097279136.1">
    <property type="nucleotide sequence ID" value="NZ_OCNJ01000004.1"/>
</dbReference>
<dbReference type="Pfam" id="PF01177">
    <property type="entry name" value="Asp_Glu_race"/>
    <property type="match status" value="1"/>
</dbReference>
<dbReference type="InterPro" id="IPR001920">
    <property type="entry name" value="Asp/Glu_race"/>
</dbReference>
<dbReference type="InterPro" id="IPR018187">
    <property type="entry name" value="Asp/Glu_racemase_AS_1"/>
</dbReference>
<organism evidence="8 9">
    <name type="scientific">Caenispirillum bisanense</name>
    <dbReference type="NCBI Taxonomy" id="414052"/>
    <lineage>
        <taxon>Bacteria</taxon>
        <taxon>Pseudomonadati</taxon>
        <taxon>Pseudomonadota</taxon>
        <taxon>Alphaproteobacteria</taxon>
        <taxon>Rhodospirillales</taxon>
        <taxon>Novispirillaceae</taxon>
        <taxon>Caenispirillum</taxon>
    </lineage>
</organism>
<dbReference type="PROSITE" id="PS00923">
    <property type="entry name" value="ASP_GLU_RACEMASE_1"/>
    <property type="match status" value="1"/>
</dbReference>
<dbReference type="UniPathway" id="UPA00219"/>
<dbReference type="InterPro" id="IPR015942">
    <property type="entry name" value="Asp/Glu/hydantoin_racemase"/>
</dbReference>
<feature type="binding site" evidence="7">
    <location>
        <begin position="75"/>
        <end position="76"/>
    </location>
    <ligand>
        <name>substrate</name>
    </ligand>
</feature>
<dbReference type="OrthoDB" id="9801055at2"/>
<feature type="binding site" evidence="7">
    <location>
        <begin position="42"/>
        <end position="43"/>
    </location>
    <ligand>
        <name>substrate</name>
    </ligand>
</feature>